<name>A0A8C4UU92_FALTI</name>
<dbReference type="Proteomes" id="UP000694562">
    <property type="component" value="Unplaced"/>
</dbReference>
<reference evidence="1" key="1">
    <citation type="submission" date="2025-08" db="UniProtKB">
        <authorList>
            <consortium name="Ensembl"/>
        </authorList>
    </citation>
    <scope>IDENTIFICATION</scope>
</reference>
<accession>A0A8C4UU92</accession>
<evidence type="ECO:0000313" key="1">
    <source>
        <dbReference type="Ensembl" id="ENSFTIP00000017755.1"/>
    </source>
</evidence>
<proteinExistence type="predicted"/>
<organism evidence="1 2">
    <name type="scientific">Falco tinnunculus</name>
    <name type="common">Common kestrel</name>
    <dbReference type="NCBI Taxonomy" id="100819"/>
    <lineage>
        <taxon>Eukaryota</taxon>
        <taxon>Metazoa</taxon>
        <taxon>Chordata</taxon>
        <taxon>Craniata</taxon>
        <taxon>Vertebrata</taxon>
        <taxon>Euteleostomi</taxon>
        <taxon>Archelosauria</taxon>
        <taxon>Archosauria</taxon>
        <taxon>Dinosauria</taxon>
        <taxon>Saurischia</taxon>
        <taxon>Theropoda</taxon>
        <taxon>Coelurosauria</taxon>
        <taxon>Aves</taxon>
        <taxon>Neognathae</taxon>
        <taxon>Neoaves</taxon>
        <taxon>Telluraves</taxon>
        <taxon>Australaves</taxon>
        <taxon>Falconiformes</taxon>
        <taxon>Falconidae</taxon>
        <taxon>Falco</taxon>
    </lineage>
</organism>
<evidence type="ECO:0000313" key="2">
    <source>
        <dbReference type="Proteomes" id="UP000694562"/>
    </source>
</evidence>
<dbReference type="AlphaFoldDB" id="A0A8C4UU92"/>
<reference evidence="1" key="2">
    <citation type="submission" date="2025-09" db="UniProtKB">
        <authorList>
            <consortium name="Ensembl"/>
        </authorList>
    </citation>
    <scope>IDENTIFICATION</scope>
</reference>
<keyword evidence="2" id="KW-1185">Reference proteome</keyword>
<sequence length="124" mass="13883">SCRSPFWGKSRGCTFSWLKCKFVPTEETPRGTIKLSHITSKGETIYPNQGASTVTHGTQKSTLNYGDVTHYLIDKAKTARLRGEQRMLFTSARNSATDLRCWGRQHSLFPITPHVTGVILILSI</sequence>
<dbReference type="Ensembl" id="ENSFTIT00000018502.1">
    <property type="protein sequence ID" value="ENSFTIP00000017755.1"/>
    <property type="gene ID" value="ENSFTIG00000011752.1"/>
</dbReference>
<protein>
    <submittedName>
        <fullName evidence="1">Uncharacterized protein</fullName>
    </submittedName>
</protein>